<dbReference type="Gene3D" id="3.30.565.10">
    <property type="entry name" value="Histidine kinase-like ATPase, C-terminal domain"/>
    <property type="match status" value="2"/>
</dbReference>
<keyword evidence="6" id="KW-0902">Two-component regulatory system</keyword>
<evidence type="ECO:0000256" key="4">
    <source>
        <dbReference type="ARBA" id="ARBA00022679"/>
    </source>
</evidence>
<dbReference type="InterPro" id="IPR036097">
    <property type="entry name" value="HisK_dim/P_sf"/>
</dbReference>
<dbReference type="Pfam" id="PF13581">
    <property type="entry name" value="HATPase_c_2"/>
    <property type="match status" value="1"/>
</dbReference>
<dbReference type="SUPFAM" id="SSF47384">
    <property type="entry name" value="Homodimeric domain of signal transducing histidine kinase"/>
    <property type="match status" value="1"/>
</dbReference>
<dbReference type="InterPro" id="IPR003661">
    <property type="entry name" value="HisK_dim/P_dom"/>
</dbReference>
<dbReference type="STRING" id="709015.GCA_000472485_02160"/>
<feature type="domain" description="Histidine kinase" evidence="8">
    <location>
        <begin position="234"/>
        <end position="445"/>
    </location>
</feature>
<dbReference type="PANTHER" id="PTHR43711">
    <property type="entry name" value="TWO-COMPONENT HISTIDINE KINASE"/>
    <property type="match status" value="1"/>
</dbReference>
<dbReference type="PANTHER" id="PTHR43711:SF31">
    <property type="entry name" value="HISTIDINE KINASE"/>
    <property type="match status" value="1"/>
</dbReference>
<evidence type="ECO:0000256" key="6">
    <source>
        <dbReference type="ARBA" id="ARBA00023012"/>
    </source>
</evidence>
<evidence type="ECO:0000259" key="8">
    <source>
        <dbReference type="PROSITE" id="PS50109"/>
    </source>
</evidence>
<proteinExistence type="predicted"/>
<evidence type="ECO:0000313" key="9">
    <source>
        <dbReference type="EMBL" id="ARS35867.1"/>
    </source>
</evidence>
<dbReference type="CDD" id="cd00075">
    <property type="entry name" value="HATPase"/>
    <property type="match status" value="1"/>
</dbReference>
<dbReference type="InterPro" id="IPR005467">
    <property type="entry name" value="His_kinase_dom"/>
</dbReference>
<dbReference type="InterPro" id="IPR004358">
    <property type="entry name" value="Sig_transdc_His_kin-like_C"/>
</dbReference>
<evidence type="ECO:0000313" key="10">
    <source>
        <dbReference type="Proteomes" id="UP000266292"/>
    </source>
</evidence>
<protein>
    <recommendedName>
        <fullName evidence="2">histidine kinase</fullName>
        <ecNumber evidence="2">2.7.13.3</ecNumber>
    </recommendedName>
</protein>
<dbReference type="Gene3D" id="1.10.287.130">
    <property type="match status" value="1"/>
</dbReference>
<dbReference type="InterPro" id="IPR036890">
    <property type="entry name" value="HATPase_C_sf"/>
</dbReference>
<reference evidence="10" key="1">
    <citation type="submission" date="2017-05" db="EMBL/GenBank/DDBJ databases">
        <authorList>
            <person name="Ray J."/>
            <person name="Price M."/>
            <person name="Deutschbauer A."/>
        </authorList>
    </citation>
    <scope>NUCLEOTIDE SEQUENCE [LARGE SCALE GENOMIC DNA]</scope>
    <source>
        <strain evidence="10">DSM 19842</strain>
    </source>
</reference>
<keyword evidence="7" id="KW-0175">Coiled coil</keyword>
<keyword evidence="5 9" id="KW-0418">Kinase</keyword>
<evidence type="ECO:0000256" key="2">
    <source>
        <dbReference type="ARBA" id="ARBA00012438"/>
    </source>
</evidence>
<dbReference type="GO" id="GO:0000155">
    <property type="term" value="F:phosphorelay sensor kinase activity"/>
    <property type="evidence" value="ECO:0007669"/>
    <property type="project" value="InterPro"/>
</dbReference>
<comment type="catalytic activity">
    <reaction evidence="1">
        <text>ATP + protein L-histidine = ADP + protein N-phospho-L-histidine.</text>
        <dbReference type="EC" id="2.7.13.3"/>
    </reaction>
</comment>
<keyword evidence="4" id="KW-0808">Transferase</keyword>
<evidence type="ECO:0000256" key="3">
    <source>
        <dbReference type="ARBA" id="ARBA00022553"/>
    </source>
</evidence>
<keyword evidence="10" id="KW-1185">Reference proteome</keyword>
<evidence type="ECO:0000256" key="1">
    <source>
        <dbReference type="ARBA" id="ARBA00000085"/>
    </source>
</evidence>
<keyword evidence="3" id="KW-0597">Phosphoprotein</keyword>
<dbReference type="KEGG" id="pact:CA264_10705"/>
<sequence>MSRSILKIEINNELDVVLAYKRAMQLSERLSMLQANQTKFATAVSEICRNVVEYVGNGSIRFSLVEQAGANYLEAQVTDRGRGIGNLDDLLANRNTYNRSGRGVGILNSKKLVDQFSIESAFEKGTKVTLRKKLPTQAPGLTKAMLEKWMAEFEMETDVSPYAEIKKQNMQLLEVLEQLRIRNLEAEQQLQEIRKLNAQLQLSNQEINQLLEDRDKKNLMLQEVNQYLDAFAHTVSHDLRAPLQNINGVTGALESMLEAGNASEANNILPLLRQQTQKMDRLITGILAYSLAGHHNIQKSVVDLHQLLNQIITSIRVPDSFGLHVQQGFPVLYTQEIYLYQVFSNIIGNAIKYHDKPEQAEITISWKAEQEWLSFSVEDNGPGIPEEMQQQIFNMYELGNSFTRPDSTGLGLSIVRKILEEKGGRIWVESEGRGSRFVFTWPASELVQEDS</sequence>
<feature type="coiled-coil region" evidence="7">
    <location>
        <begin position="162"/>
        <end position="213"/>
    </location>
</feature>
<name>A0A1X9YSN6_9BACT</name>
<dbReference type="CDD" id="cd00082">
    <property type="entry name" value="HisKA"/>
    <property type="match status" value="1"/>
</dbReference>
<dbReference type="EC" id="2.7.13.3" evidence="2"/>
<dbReference type="Proteomes" id="UP000266292">
    <property type="component" value="Chromosome"/>
</dbReference>
<dbReference type="PROSITE" id="PS50109">
    <property type="entry name" value="HIS_KIN"/>
    <property type="match status" value="1"/>
</dbReference>
<dbReference type="AlphaFoldDB" id="A0A1X9YSN6"/>
<dbReference type="RefSeq" id="WP_025607038.1">
    <property type="nucleotide sequence ID" value="NZ_CP021235.1"/>
</dbReference>
<dbReference type="OrthoDB" id="9766459at2"/>
<evidence type="ECO:0000256" key="7">
    <source>
        <dbReference type="SAM" id="Coils"/>
    </source>
</evidence>
<dbReference type="InterPro" id="IPR050736">
    <property type="entry name" value="Sensor_HK_Regulatory"/>
</dbReference>
<dbReference type="Pfam" id="PF00512">
    <property type="entry name" value="HisKA"/>
    <property type="match status" value="1"/>
</dbReference>
<dbReference type="PRINTS" id="PR00344">
    <property type="entry name" value="BCTRLSENSOR"/>
</dbReference>
<dbReference type="SMART" id="SM00387">
    <property type="entry name" value="HATPase_c"/>
    <property type="match status" value="2"/>
</dbReference>
<accession>A0A1X9YSN6</accession>
<dbReference type="SUPFAM" id="SSF55874">
    <property type="entry name" value="ATPase domain of HSP90 chaperone/DNA topoisomerase II/histidine kinase"/>
    <property type="match status" value="2"/>
</dbReference>
<dbReference type="EMBL" id="CP021235">
    <property type="protein sequence ID" value="ARS35867.1"/>
    <property type="molecule type" value="Genomic_DNA"/>
</dbReference>
<dbReference type="Pfam" id="PF02518">
    <property type="entry name" value="HATPase_c"/>
    <property type="match status" value="1"/>
</dbReference>
<organism evidence="9 10">
    <name type="scientific">Pontibacter actiniarum</name>
    <dbReference type="NCBI Taxonomy" id="323450"/>
    <lineage>
        <taxon>Bacteria</taxon>
        <taxon>Pseudomonadati</taxon>
        <taxon>Bacteroidota</taxon>
        <taxon>Cytophagia</taxon>
        <taxon>Cytophagales</taxon>
        <taxon>Hymenobacteraceae</taxon>
        <taxon>Pontibacter</taxon>
    </lineage>
</organism>
<dbReference type="SMART" id="SM00388">
    <property type="entry name" value="HisKA"/>
    <property type="match status" value="1"/>
</dbReference>
<evidence type="ECO:0000256" key="5">
    <source>
        <dbReference type="ARBA" id="ARBA00022777"/>
    </source>
</evidence>
<gene>
    <name evidence="9" type="ORF">CA264_10705</name>
</gene>
<dbReference type="InterPro" id="IPR003594">
    <property type="entry name" value="HATPase_dom"/>
</dbReference>